<dbReference type="Gene3D" id="1.20.1070.10">
    <property type="entry name" value="Rhodopsin 7-helix transmembrane proteins"/>
    <property type="match status" value="1"/>
</dbReference>
<keyword evidence="7 8" id="KW-0807">Transducer</keyword>
<dbReference type="GO" id="GO:0016020">
    <property type="term" value="C:membrane"/>
    <property type="evidence" value="ECO:0007669"/>
    <property type="project" value="UniProtKB-SubCell"/>
</dbReference>
<dbReference type="EMBL" id="JACVVK020000096">
    <property type="protein sequence ID" value="KAK7493136.1"/>
    <property type="molecule type" value="Genomic_DNA"/>
</dbReference>
<evidence type="ECO:0000313" key="12">
    <source>
        <dbReference type="Proteomes" id="UP001519460"/>
    </source>
</evidence>
<comment type="caution">
    <text evidence="11">The sequence shown here is derived from an EMBL/GenBank/DDBJ whole genome shotgun (WGS) entry which is preliminary data.</text>
</comment>
<keyword evidence="3 9" id="KW-1133">Transmembrane helix</keyword>
<dbReference type="InterPro" id="IPR017452">
    <property type="entry name" value="GPCR_Rhodpsn_7TM"/>
</dbReference>
<dbReference type="SUPFAM" id="SSF81321">
    <property type="entry name" value="Family A G protein-coupled receptor-like"/>
    <property type="match status" value="1"/>
</dbReference>
<dbReference type="PROSITE" id="PS00237">
    <property type="entry name" value="G_PROTEIN_RECEP_F1_1"/>
    <property type="match status" value="1"/>
</dbReference>
<organism evidence="11 12">
    <name type="scientific">Batillaria attramentaria</name>
    <dbReference type="NCBI Taxonomy" id="370345"/>
    <lineage>
        <taxon>Eukaryota</taxon>
        <taxon>Metazoa</taxon>
        <taxon>Spiralia</taxon>
        <taxon>Lophotrochozoa</taxon>
        <taxon>Mollusca</taxon>
        <taxon>Gastropoda</taxon>
        <taxon>Caenogastropoda</taxon>
        <taxon>Sorbeoconcha</taxon>
        <taxon>Cerithioidea</taxon>
        <taxon>Batillariidae</taxon>
        <taxon>Batillaria</taxon>
    </lineage>
</organism>
<dbReference type="PANTHER" id="PTHR24243">
    <property type="entry name" value="G-PROTEIN COUPLED RECEPTOR"/>
    <property type="match status" value="1"/>
</dbReference>
<evidence type="ECO:0000256" key="3">
    <source>
        <dbReference type="ARBA" id="ARBA00022989"/>
    </source>
</evidence>
<keyword evidence="5 9" id="KW-0472">Membrane</keyword>
<dbReference type="PROSITE" id="PS50262">
    <property type="entry name" value="G_PROTEIN_RECEP_F1_2"/>
    <property type="match status" value="1"/>
</dbReference>
<comment type="similarity">
    <text evidence="8">Belongs to the G-protein coupled receptor 1 family.</text>
</comment>
<feature type="non-terminal residue" evidence="11">
    <location>
        <position position="1"/>
    </location>
</feature>
<gene>
    <name evidence="11" type="ORF">BaRGS_00015657</name>
</gene>
<reference evidence="11 12" key="1">
    <citation type="journal article" date="2023" name="Sci. Data">
        <title>Genome assembly of the Korean intertidal mud-creeper Batillaria attramentaria.</title>
        <authorList>
            <person name="Patra A.K."/>
            <person name="Ho P.T."/>
            <person name="Jun S."/>
            <person name="Lee S.J."/>
            <person name="Kim Y."/>
            <person name="Won Y.J."/>
        </authorList>
    </citation>
    <scope>NUCLEOTIDE SEQUENCE [LARGE SCALE GENOMIC DNA]</scope>
    <source>
        <strain evidence="11">Wonlab-2016</strain>
    </source>
</reference>
<name>A0ABD0L0V3_9CAEN</name>
<accession>A0ABD0L0V3</accession>
<sequence length="285" mass="32919">AADVLRSHCITADRNSTFPSDLKLPGPRLPPELYSIWESYPWRLGEAFCYLRQTILELTSYASVLTITAFTVERYLAICRPLLTHKIAVLSRAVKIIVVIWIVSLLAAVPYAVHTRLYHSVTWPPTGQPLKESLVCSIPDKWLEGRMTYIFQCKEHLQNDRSPWSPNYAREQFRFRSTQENLGFLPGTMVVPSTLLHRGTISHFYCQVRAISPKSLGAHSSLRSCTESVHTGVMRVREGWMWRDFIAAFQRFATISRTFSRTERCTSWWRDRPRNIGRQWSAVEV</sequence>
<dbReference type="InterPro" id="IPR000276">
    <property type="entry name" value="GPCR_Rhodpsn"/>
</dbReference>
<evidence type="ECO:0000313" key="11">
    <source>
        <dbReference type="EMBL" id="KAK7493136.1"/>
    </source>
</evidence>
<feature type="domain" description="G-protein coupled receptors family 1 profile" evidence="10">
    <location>
        <begin position="1"/>
        <end position="138"/>
    </location>
</feature>
<keyword evidence="6 8" id="KW-0675">Receptor</keyword>
<dbReference type="AlphaFoldDB" id="A0ABD0L0V3"/>
<protein>
    <recommendedName>
        <fullName evidence="10">G-protein coupled receptors family 1 profile domain-containing protein</fullName>
    </recommendedName>
</protein>
<feature type="transmembrane region" description="Helical" evidence="9">
    <location>
        <begin position="93"/>
        <end position="113"/>
    </location>
</feature>
<evidence type="ECO:0000256" key="6">
    <source>
        <dbReference type="ARBA" id="ARBA00023170"/>
    </source>
</evidence>
<proteinExistence type="inferred from homology"/>
<dbReference type="GO" id="GO:0004930">
    <property type="term" value="F:G protein-coupled receptor activity"/>
    <property type="evidence" value="ECO:0007669"/>
    <property type="project" value="UniProtKB-KW"/>
</dbReference>
<evidence type="ECO:0000256" key="5">
    <source>
        <dbReference type="ARBA" id="ARBA00023136"/>
    </source>
</evidence>
<feature type="non-terminal residue" evidence="11">
    <location>
        <position position="285"/>
    </location>
</feature>
<evidence type="ECO:0000256" key="7">
    <source>
        <dbReference type="ARBA" id="ARBA00023224"/>
    </source>
</evidence>
<evidence type="ECO:0000256" key="9">
    <source>
        <dbReference type="SAM" id="Phobius"/>
    </source>
</evidence>
<dbReference type="Proteomes" id="UP001519460">
    <property type="component" value="Unassembled WGS sequence"/>
</dbReference>
<evidence type="ECO:0000256" key="2">
    <source>
        <dbReference type="ARBA" id="ARBA00022692"/>
    </source>
</evidence>
<evidence type="ECO:0000256" key="8">
    <source>
        <dbReference type="RuleBase" id="RU000688"/>
    </source>
</evidence>
<evidence type="ECO:0000256" key="4">
    <source>
        <dbReference type="ARBA" id="ARBA00023040"/>
    </source>
</evidence>
<evidence type="ECO:0000256" key="1">
    <source>
        <dbReference type="ARBA" id="ARBA00004141"/>
    </source>
</evidence>
<evidence type="ECO:0000259" key="10">
    <source>
        <dbReference type="PROSITE" id="PS50262"/>
    </source>
</evidence>
<keyword evidence="12" id="KW-1185">Reference proteome</keyword>
<dbReference type="PRINTS" id="PR00237">
    <property type="entry name" value="GPCRRHODOPSN"/>
</dbReference>
<dbReference type="Pfam" id="PF00001">
    <property type="entry name" value="7tm_1"/>
    <property type="match status" value="1"/>
</dbReference>
<dbReference type="PANTHER" id="PTHR24243:SF208">
    <property type="entry name" value="PYROKININ-1 RECEPTOR"/>
    <property type="match status" value="1"/>
</dbReference>
<keyword evidence="4 8" id="KW-0297">G-protein coupled receptor</keyword>
<keyword evidence="2 8" id="KW-0812">Transmembrane</keyword>
<comment type="subcellular location">
    <subcellularLocation>
        <location evidence="1">Membrane</location>
        <topology evidence="1">Multi-pass membrane protein</topology>
    </subcellularLocation>
</comment>